<dbReference type="EMBL" id="MW491754">
    <property type="protein sequence ID" value="UAU42855.1"/>
    <property type="molecule type" value="Viral_cRNA"/>
</dbReference>
<dbReference type="Proteomes" id="UP000830449">
    <property type="component" value="Segment"/>
</dbReference>
<keyword evidence="3" id="KW-1185">Reference proteome</keyword>
<keyword evidence="1" id="KW-1133">Transmembrane helix</keyword>
<feature type="transmembrane region" description="Helical" evidence="1">
    <location>
        <begin position="32"/>
        <end position="49"/>
    </location>
</feature>
<sequence length="71" mass="8654">MIALLVILLIVTVVKPRFVEWVIFYGLGHYQFGNLLLYNLNFALWYLFFHLPKTWSDRWFGDIMEQYYSTE</sequence>
<evidence type="ECO:0008006" key="4">
    <source>
        <dbReference type="Google" id="ProtNLM"/>
    </source>
</evidence>
<dbReference type="KEGG" id="vg:80539665"/>
<gene>
    <name evidence="2" type="primary">SH (U2)</name>
</gene>
<organism evidence="2 3">
    <name type="scientific">Sandjimba virus</name>
    <dbReference type="NCBI Taxonomy" id="380432"/>
    <lineage>
        <taxon>Viruses</taxon>
        <taxon>Riboviria</taxon>
        <taxon>Orthornavirae</taxon>
        <taxon>Negarnaviricota</taxon>
        <taxon>Haploviricotina</taxon>
        <taxon>Monjiviricetes</taxon>
        <taxon>Mononegavirales</taxon>
        <taxon>Rhabdoviridae</taxon>
        <taxon>Alpharhabdovirinae</taxon>
        <taxon>Sunrhavirus</taxon>
        <taxon>Sunrhavirus sandjimba</taxon>
    </lineage>
</organism>
<reference evidence="2" key="1">
    <citation type="journal article" date="2021" name="Viruses">
        <title>Genome Characterization of Bird-Related Rhabdoviruses Circulating in Africa.</title>
        <authorList>
            <person name="Luo D.-S."/>
            <person name="Zhou Z.-J."/>
            <person name="Ge X.-Y."/>
            <person name="Bourhy H."/>
            <person name="Shi Z.-L."/>
            <person name="Grandadam M."/>
            <person name="Dacheux L."/>
        </authorList>
    </citation>
    <scope>NUCLEOTIDE SEQUENCE</scope>
    <source>
        <strain evidence="2">0408RCA</strain>
    </source>
</reference>
<name>A0AAE8XBL4_9RHAB</name>
<proteinExistence type="predicted"/>
<evidence type="ECO:0000313" key="2">
    <source>
        <dbReference type="EMBL" id="UAU42855.1"/>
    </source>
</evidence>
<dbReference type="RefSeq" id="YP_010800992.1">
    <property type="nucleotide sequence ID" value="NC_076932.1"/>
</dbReference>
<evidence type="ECO:0000256" key="1">
    <source>
        <dbReference type="SAM" id="Phobius"/>
    </source>
</evidence>
<reference evidence="2" key="2">
    <citation type="submission" date="2021-01" db="EMBL/GenBank/DDBJ databases">
        <authorList>
            <person name="Luo D."/>
            <person name="Zhou Z."/>
            <person name="Ge X."/>
            <person name="Shi Z."/>
            <person name="Bourhy H."/>
            <person name="Marc G."/>
            <person name="Dacheux L."/>
        </authorList>
    </citation>
    <scope>NUCLEOTIDE SEQUENCE</scope>
    <source>
        <strain evidence="2">0408RCA</strain>
    </source>
</reference>
<keyword evidence="1" id="KW-0812">Transmembrane</keyword>
<dbReference type="GeneID" id="80539665"/>
<evidence type="ECO:0000313" key="3">
    <source>
        <dbReference type="Proteomes" id="UP000830449"/>
    </source>
</evidence>
<keyword evidence="1" id="KW-0472">Membrane</keyword>
<protein>
    <recommendedName>
        <fullName evidence="4">Small hydrophobic protein</fullName>
    </recommendedName>
</protein>
<accession>A0AAE8XBL4</accession>